<evidence type="ECO:0000313" key="1">
    <source>
        <dbReference type="EMBL" id="MEB2583502.1"/>
    </source>
</evidence>
<evidence type="ECO:0008006" key="3">
    <source>
        <dbReference type="Google" id="ProtNLM"/>
    </source>
</evidence>
<reference evidence="1 2" key="1">
    <citation type="journal article" date="2023" name="Front. Microbiol.">
        <title>Genomic analyses of Burkholderia respiratory isolates indicates two evolutionarily distinct B. anthina clades.</title>
        <authorList>
            <person name="Pham A."/>
            <person name="Volmer J.G."/>
            <person name="Chambers D.C."/>
            <person name="Smith D.J."/>
            <person name="Reid D.W."/>
            <person name="Burr L."/>
            <person name="Wells T.J."/>
        </authorList>
    </citation>
    <scope>NUCLEOTIDE SEQUENCE [LARGE SCALE GENOMIC DNA]</scope>
    <source>
        <strain evidence="1 2">BCCIQ07A</strain>
    </source>
</reference>
<evidence type="ECO:0000313" key="2">
    <source>
        <dbReference type="Proteomes" id="UP001304467"/>
    </source>
</evidence>
<proteinExistence type="predicted"/>
<dbReference type="RefSeq" id="WP_226094028.1">
    <property type="nucleotide sequence ID" value="NZ_JAWRKY010000004.1"/>
</dbReference>
<organism evidence="1 2">
    <name type="scientific">Burkholderia anthinoferrum</name>
    <dbReference type="NCBI Taxonomy" id="3090833"/>
    <lineage>
        <taxon>Bacteria</taxon>
        <taxon>Pseudomonadati</taxon>
        <taxon>Pseudomonadota</taxon>
        <taxon>Betaproteobacteria</taxon>
        <taxon>Burkholderiales</taxon>
        <taxon>Burkholderiaceae</taxon>
        <taxon>Burkholderia</taxon>
    </lineage>
</organism>
<dbReference type="InterPro" id="IPR036770">
    <property type="entry name" value="Ankyrin_rpt-contain_sf"/>
</dbReference>
<keyword evidence="2" id="KW-1185">Reference proteome</keyword>
<accession>A0ABU5WX10</accession>
<dbReference type="PANTHER" id="PTHR24198:SF165">
    <property type="entry name" value="ANKYRIN REPEAT-CONTAINING PROTEIN-RELATED"/>
    <property type="match status" value="1"/>
</dbReference>
<comment type="caution">
    <text evidence="1">The sequence shown here is derived from an EMBL/GenBank/DDBJ whole genome shotgun (WGS) entry which is preliminary data.</text>
</comment>
<dbReference type="PANTHER" id="PTHR24198">
    <property type="entry name" value="ANKYRIN REPEAT AND PROTEIN KINASE DOMAIN-CONTAINING PROTEIN"/>
    <property type="match status" value="1"/>
</dbReference>
<protein>
    <recommendedName>
        <fullName evidence="3">Ankyrin repeat protein</fullName>
    </recommendedName>
</protein>
<dbReference type="SUPFAM" id="SSF48403">
    <property type="entry name" value="Ankyrin repeat"/>
    <property type="match status" value="1"/>
</dbReference>
<name>A0ABU5WX10_9BURK</name>
<sequence>MKKLPPDAHPDHLKKQAKALLRLYRQGDADAVARFVAFLPAAANRTHDETLALGLRLHDAQSCIAREYGFASWADLGAFVDTHALARQARSLLMRRWLDHAYGAEVTGGVDAARPRVAAQLLHDHPDLVSADPAIACAAGDLAAVKGALAADPGWIARAGGVLKLPPLVAVTHSRLGQLPEFAARLRACARHLLDAGADPNQRIGNRYPPASLAEPDESAPLSALYGAAGVNRDPALTAMLLEAGADPNDGESLYHSVENPACTRLLLEHGARVGGTNALRRALDMPDAAALELLLAHGGDPNEPAGEGPTKTWGAPLLRAIAVRCPARHVAALLAAGADPGARTVAGVSAYRLAMQTGLSEVAALLRAAGAQEALDAQDAFMAACARADADDARRIQAKHPELPGALSDDRLRLLPDAAAWGSRDAVKAMVELGWPIAARGGDWDASALNHAVFRGDAELLAFLLAHGASWREMHGFGSDALGTLSWASVNEPEGVGDPDWEACARVLIAHGVPQAVRDPSNPEGVLIDGRAMRFSEAVTDVLLGIDGGRQPGRQRLSCCATTFRRKLKRRVHDRRKLIRQHLPGSSR</sequence>
<gene>
    <name evidence="1" type="ORF">SB593_31650</name>
</gene>
<dbReference type="Proteomes" id="UP001304467">
    <property type="component" value="Unassembled WGS sequence"/>
</dbReference>
<dbReference type="EMBL" id="JAWRLE010000076">
    <property type="protein sequence ID" value="MEB2583502.1"/>
    <property type="molecule type" value="Genomic_DNA"/>
</dbReference>
<dbReference type="Gene3D" id="1.25.40.20">
    <property type="entry name" value="Ankyrin repeat-containing domain"/>
    <property type="match status" value="3"/>
</dbReference>